<dbReference type="InterPro" id="IPR004089">
    <property type="entry name" value="MCPsignal_dom"/>
</dbReference>
<proteinExistence type="predicted"/>
<dbReference type="GO" id="GO:0016020">
    <property type="term" value="C:membrane"/>
    <property type="evidence" value="ECO:0007669"/>
    <property type="project" value="InterPro"/>
</dbReference>
<gene>
    <name evidence="4" type="ORF">JF539_03315</name>
</gene>
<dbReference type="Pfam" id="PF08376">
    <property type="entry name" value="NIT"/>
    <property type="match status" value="1"/>
</dbReference>
<dbReference type="AlphaFoldDB" id="A0A939EC44"/>
<name>A0A939EC44_9HYPH</name>
<dbReference type="SMART" id="SM00283">
    <property type="entry name" value="MA"/>
    <property type="match status" value="1"/>
</dbReference>
<dbReference type="Gene3D" id="1.10.287.950">
    <property type="entry name" value="Methyl-accepting chemotaxis protein"/>
    <property type="match status" value="1"/>
</dbReference>
<evidence type="ECO:0000256" key="1">
    <source>
        <dbReference type="ARBA" id="ARBA00023224"/>
    </source>
</evidence>
<comment type="caution">
    <text evidence="4">The sequence shown here is derived from an EMBL/GenBank/DDBJ whole genome shotgun (WGS) entry which is preliminary data.</text>
</comment>
<evidence type="ECO:0000313" key="4">
    <source>
        <dbReference type="EMBL" id="MBN9669353.1"/>
    </source>
</evidence>
<accession>A0A939EC44</accession>
<dbReference type="GO" id="GO:0007165">
    <property type="term" value="P:signal transduction"/>
    <property type="evidence" value="ECO:0007669"/>
    <property type="project" value="UniProtKB-KW"/>
</dbReference>
<reference evidence="4" key="1">
    <citation type="submission" date="2020-12" db="EMBL/GenBank/DDBJ databases">
        <title>Oil enriched cultivation method for isolating marine PHA-producing bacteria.</title>
        <authorList>
            <person name="Zheng W."/>
            <person name="Yu S."/>
            <person name="Huang Y."/>
        </authorList>
    </citation>
    <scope>NUCLEOTIDE SEQUENCE</scope>
    <source>
        <strain evidence="4">SY-2-12</strain>
    </source>
</reference>
<dbReference type="SUPFAM" id="SSF58104">
    <property type="entry name" value="Methyl-accepting chemotaxis protein (MCP) signaling domain"/>
    <property type="match status" value="1"/>
</dbReference>
<evidence type="ECO:0000256" key="2">
    <source>
        <dbReference type="PROSITE-ProRule" id="PRU00284"/>
    </source>
</evidence>
<dbReference type="Proteomes" id="UP000664096">
    <property type="component" value="Unassembled WGS sequence"/>
</dbReference>
<dbReference type="PANTHER" id="PTHR32089:SF112">
    <property type="entry name" value="LYSOZYME-LIKE PROTEIN-RELATED"/>
    <property type="match status" value="1"/>
</dbReference>
<dbReference type="PANTHER" id="PTHR32089">
    <property type="entry name" value="METHYL-ACCEPTING CHEMOTAXIS PROTEIN MCPB"/>
    <property type="match status" value="1"/>
</dbReference>
<protein>
    <submittedName>
        <fullName evidence="4">Nitrate- and nitrite sensing domain-containing protein</fullName>
    </submittedName>
</protein>
<evidence type="ECO:0000313" key="5">
    <source>
        <dbReference type="Proteomes" id="UP000664096"/>
    </source>
</evidence>
<dbReference type="Gene3D" id="6.10.340.10">
    <property type="match status" value="1"/>
</dbReference>
<dbReference type="PROSITE" id="PS50111">
    <property type="entry name" value="CHEMOTAXIS_TRANSDUC_2"/>
    <property type="match status" value="1"/>
</dbReference>
<dbReference type="Pfam" id="PF00015">
    <property type="entry name" value="MCPsignal"/>
    <property type="match status" value="1"/>
</dbReference>
<dbReference type="EMBL" id="JAEKJZ010000001">
    <property type="protein sequence ID" value="MBN9669353.1"/>
    <property type="molecule type" value="Genomic_DNA"/>
</dbReference>
<keyword evidence="1 2" id="KW-0807">Transducer</keyword>
<organism evidence="4 5">
    <name type="scientific">Roseibium aggregatum</name>
    <dbReference type="NCBI Taxonomy" id="187304"/>
    <lineage>
        <taxon>Bacteria</taxon>
        <taxon>Pseudomonadati</taxon>
        <taxon>Pseudomonadota</taxon>
        <taxon>Alphaproteobacteria</taxon>
        <taxon>Hyphomicrobiales</taxon>
        <taxon>Stappiaceae</taxon>
        <taxon>Roseibium</taxon>
    </lineage>
</organism>
<evidence type="ECO:0000259" key="3">
    <source>
        <dbReference type="PROSITE" id="PS50111"/>
    </source>
</evidence>
<sequence length="667" mass="71369">MFPITKIAEKSEAVLTELQKERGRTAVMMASGYAEKPRALLDAQREQTDAALAAFREEAAGFRIGNAKFVQMVQRVEKDLEAVSKHRAGIDDKTVEGKTNLAFYSGKIRDLIGIVQVATHGEQDHEFAENMIPFILLTEAIEAGGLERAIGGQLFTIVGKTGEVPLAKFLAYFDRLAVENAYLGNFNQLATEEQKAIFAATVKGDSVDQVMEWRKVLRALPDARDGAGIDGSVWFGKATDRLNLIRAASLEYLKSAQERAIQLAEEADANLSAIWIQMAAVVVLTLGVCAWQMRAIDGLLSGLTQALVRVSRGETEFEIPFSDRGDAVGDLARAGHIFQENARARQTLELSAVEERKRERARQDNVEGLVARFRSLLGEVTGNCHHKTGEMSETAARVRAISREAAEASGNAKAASSSSASNVQTVAAAAEEMSSAIREIMNQSDRASGVIDEATGIAKQTDESVSSLADAVAKIDTVVEMIRAIAEQTNLLALNATIEAARAGEAGKGFAVVAAEVKELSTQTAKATEEISSQITSVQGLTEDAVTSIRRISGSIDLINEVTAAITSAVGEQSVATEEISQSITMAATETGNAEDSAASVEEAIDATAGEAETVDRIAGEVKDVANRLASEVEGFLREMDRDVEERRKATLKLESGGETMLQAGNA</sequence>
<feature type="domain" description="Methyl-accepting transducer" evidence="3">
    <location>
        <begin position="394"/>
        <end position="612"/>
    </location>
</feature>
<dbReference type="InterPro" id="IPR013587">
    <property type="entry name" value="Nitrate/nitrite_sensing"/>
</dbReference>